<dbReference type="FunFam" id="1.10.150.20:FF:000003">
    <property type="entry name" value="DNA polymerase I"/>
    <property type="match status" value="1"/>
</dbReference>
<dbReference type="GO" id="GO:0008408">
    <property type="term" value="F:3'-5' exonuclease activity"/>
    <property type="evidence" value="ECO:0007669"/>
    <property type="project" value="UniProtKB-UniRule"/>
</dbReference>
<dbReference type="Pfam" id="PF00476">
    <property type="entry name" value="DNA_pol_A"/>
    <property type="match status" value="1"/>
</dbReference>
<dbReference type="CDD" id="cd09859">
    <property type="entry name" value="PIN_53EXO"/>
    <property type="match status" value="1"/>
</dbReference>
<dbReference type="GO" id="GO:0006302">
    <property type="term" value="P:double-strand break repair"/>
    <property type="evidence" value="ECO:0007669"/>
    <property type="project" value="TreeGrafter"/>
</dbReference>
<evidence type="ECO:0000256" key="1">
    <source>
        <dbReference type="ARBA" id="ARBA00007705"/>
    </source>
</evidence>
<dbReference type="NCBIfam" id="NF004397">
    <property type="entry name" value="PRK05755.1"/>
    <property type="match status" value="1"/>
</dbReference>
<dbReference type="SUPFAM" id="SSF88723">
    <property type="entry name" value="PIN domain-like"/>
    <property type="match status" value="1"/>
</dbReference>
<keyword evidence="23" id="KW-1185">Reference proteome</keyword>
<dbReference type="PANTHER" id="PTHR10133:SF27">
    <property type="entry name" value="DNA POLYMERASE NU"/>
    <property type="match status" value="1"/>
</dbReference>
<dbReference type="STRING" id="634113.AUT07_00195"/>
<keyword evidence="5 18" id="KW-0808">Transferase</keyword>
<comment type="catalytic activity">
    <reaction evidence="15 18">
        <text>DNA(n) + a 2'-deoxyribonucleoside 5'-triphosphate = DNA(n+1) + diphosphate</text>
        <dbReference type="Rhea" id="RHEA:22508"/>
        <dbReference type="Rhea" id="RHEA-COMP:17339"/>
        <dbReference type="Rhea" id="RHEA-COMP:17340"/>
        <dbReference type="ChEBI" id="CHEBI:33019"/>
        <dbReference type="ChEBI" id="CHEBI:61560"/>
        <dbReference type="ChEBI" id="CHEBI:173112"/>
        <dbReference type="EC" id="2.7.7.7"/>
    </reaction>
</comment>
<dbReference type="InterPro" id="IPR020046">
    <property type="entry name" value="5-3_exonucl_a-hlix_arch_N"/>
</dbReference>
<evidence type="ECO:0000256" key="5">
    <source>
        <dbReference type="ARBA" id="ARBA00022679"/>
    </source>
</evidence>
<dbReference type="FunFam" id="3.40.50.1010:FF:000001">
    <property type="entry name" value="DNA polymerase I"/>
    <property type="match status" value="1"/>
</dbReference>
<dbReference type="SMART" id="SM00482">
    <property type="entry name" value="POLAc"/>
    <property type="match status" value="1"/>
</dbReference>
<dbReference type="SMART" id="SM00279">
    <property type="entry name" value="HhH2"/>
    <property type="match status" value="1"/>
</dbReference>
<dbReference type="GO" id="GO:0003887">
    <property type="term" value="F:DNA-directed DNA polymerase activity"/>
    <property type="evidence" value="ECO:0007669"/>
    <property type="project" value="UniProtKB-UniRule"/>
</dbReference>
<keyword evidence="8" id="KW-0540">Nuclease</keyword>
<dbReference type="Gene3D" id="1.20.1060.10">
    <property type="entry name" value="Taq DNA Polymerase, Chain T, domain 4"/>
    <property type="match status" value="1"/>
</dbReference>
<dbReference type="AlphaFoldDB" id="A0A109QB26"/>
<dbReference type="InterPro" id="IPR036279">
    <property type="entry name" value="5-3_exonuclease_C_sf"/>
</dbReference>
<dbReference type="KEGG" id="asy:AUT07_00195"/>
<name>A0A109QB26_9GAMM</name>
<proteinExistence type="inferred from homology"/>
<protein>
    <recommendedName>
        <fullName evidence="4 17">DNA polymerase I</fullName>
        <ecNumber evidence="3 17">2.7.7.7</ecNumber>
    </recommendedName>
</protein>
<evidence type="ECO:0000313" key="23">
    <source>
        <dbReference type="Proteomes" id="UP000069926"/>
    </source>
</evidence>
<evidence type="ECO:0000256" key="15">
    <source>
        <dbReference type="ARBA" id="ARBA00049244"/>
    </source>
</evidence>
<evidence type="ECO:0000259" key="20">
    <source>
        <dbReference type="SMART" id="SM00475"/>
    </source>
</evidence>
<dbReference type="OrthoDB" id="9806424at2"/>
<dbReference type="InterPro" id="IPR002421">
    <property type="entry name" value="5-3_exonuclease"/>
</dbReference>
<feature type="domain" description="3'-5' exonuclease" evidence="19">
    <location>
        <begin position="338"/>
        <end position="529"/>
    </location>
</feature>
<dbReference type="InterPro" id="IPR008918">
    <property type="entry name" value="HhH2"/>
</dbReference>
<dbReference type="Gene3D" id="3.40.50.1010">
    <property type="entry name" value="5'-nuclease"/>
    <property type="match status" value="1"/>
</dbReference>
<dbReference type="EC" id="2.7.7.7" evidence="3 17"/>
<dbReference type="Pfam" id="PF02739">
    <property type="entry name" value="5_3_exonuc_N"/>
    <property type="match status" value="1"/>
</dbReference>
<dbReference type="InterPro" id="IPR019760">
    <property type="entry name" value="DNA-dir_DNA_pol_A_CS"/>
</dbReference>
<keyword evidence="12 18" id="KW-0239">DNA-directed DNA polymerase</keyword>
<dbReference type="InterPro" id="IPR043502">
    <property type="entry name" value="DNA/RNA_pol_sf"/>
</dbReference>
<dbReference type="PROSITE" id="PS00447">
    <property type="entry name" value="DNA_POLYMERASE_A"/>
    <property type="match status" value="1"/>
</dbReference>
<reference evidence="22 23" key="1">
    <citation type="submission" date="2016-01" db="EMBL/GenBank/DDBJ databases">
        <title>Genome sequence of Ca. Arsenophonus lipopteni, the exclusive symbiont of a blood sucking fly Lipoptena cervi (Diptera: Hippoboscidae).</title>
        <authorList>
            <person name="Novakova E."/>
            <person name="Hypsa V."/>
            <person name="Nguyen P."/>
            <person name="Husnik F."/>
            <person name="Darby A.C."/>
        </authorList>
    </citation>
    <scope>NUCLEOTIDE SEQUENCE [LARGE SCALE GENOMIC DNA]</scope>
    <source>
        <strain evidence="22 23">CB</strain>
    </source>
</reference>
<dbReference type="SUPFAM" id="SSF53098">
    <property type="entry name" value="Ribonuclease H-like"/>
    <property type="match status" value="1"/>
</dbReference>
<comment type="subunit">
    <text evidence="2">Single-chain monomer with multiple functions.</text>
</comment>
<dbReference type="GO" id="GO:0008409">
    <property type="term" value="F:5'-3' exonuclease activity"/>
    <property type="evidence" value="ECO:0007669"/>
    <property type="project" value="UniProtKB-UniRule"/>
</dbReference>
<dbReference type="InterPro" id="IPR002562">
    <property type="entry name" value="3'-5'_exonuclease_dom"/>
</dbReference>
<dbReference type="NCBIfam" id="TIGR00593">
    <property type="entry name" value="pola"/>
    <property type="match status" value="1"/>
</dbReference>
<evidence type="ECO:0000256" key="18">
    <source>
        <dbReference type="RuleBase" id="RU004460"/>
    </source>
</evidence>
<sequence>MSIIKKDLFILVDGSYYLYRAYHAFPLLTNSLGKPTGAIYGVINILRSLIIQYQPSNIAVLFDDKGKTFRDKLFAKYKANRLSMPDNLCKQIMPLYEIIIAMGLPLLVISGVEADDVIGTLAIQAGKIGIPVLISTVDKDMAQLVTNNIKLINTMSNAIIGPTDVIDKYGIQPKLIIDLFALMGDRTDSIPGIPGVGKKTALALLKGIGNLETIYNNLSAISSLKLRGSKILLKKIIEYKDIAFLSYKLATINTNVNLDTNYDELIIKETDTKKLYKIFSFYEFKSWLNDLKNGIWLTKKINKSFISISNNMNSTYLTSSINLISIKNSIRSFLIENYQIILEKNHLIEWMKKLQSAKSFVFEIETDSNDTLSTNLIGLYFAIEEWQAAYIPLKYDCLNFAKQLKLNEVLDIIKPVLVDDKIQKIGKNTKFNYSVMKNYDIILKNMAFDIRLESYILNSIAGFGGHDIASLAKLYFNSENVTLKKIINKNYEKPSLLFSNSTSKKTNSYIKEDVKITLLIHNILWPQIEAKPKLKNIFQQIEIPLVPVLAKMEQIGVLIDKNKLAKQSQEISNRLIKIEKLAYIVAEQKFNLFSPKELQFILFKKLQLPVIEKTSCGLPSTNEIVLEYLSNSHELPNIILQYRRLSKLKSTYIDKLPMMINLKTKRIHTSYHQTVTSTGRLSSRNPNLQNIPIRTKEGRRIRQAFIAREGYKILSADYSQIELRILAHFSKDQRLLNAFAEGQDIHSVTAADIFNIFLKDVTNEQRRTAKAINFGLIYGMSSFGLSRQLKISLNKAKFYIDCYFKRYPGILSYMEFIRKKAAKKGYVETLEGRRLYLPDINSNNTIKRKASEREAINASMQGTAADIIKRAMISLDKWIETVTPNLYMLIQVHDELVFEVKKSALIQSQQKIRQLMEQSVQLAVNLKVDIGVGDNWDEAH</sequence>
<keyword evidence="9 18" id="KW-0227">DNA damage</keyword>
<dbReference type="Pfam" id="PF01612">
    <property type="entry name" value="DNA_pol_A_exo1"/>
    <property type="match status" value="1"/>
</dbReference>
<feature type="domain" description="DNA-directed DNA polymerase family A palm" evidence="21">
    <location>
        <begin position="698"/>
        <end position="904"/>
    </location>
</feature>
<evidence type="ECO:0000256" key="13">
    <source>
        <dbReference type="ARBA" id="ARBA00023125"/>
    </source>
</evidence>
<evidence type="ECO:0000256" key="11">
    <source>
        <dbReference type="ARBA" id="ARBA00022839"/>
    </source>
</evidence>
<dbReference type="RefSeq" id="WP_066283001.1">
    <property type="nucleotide sequence ID" value="NZ_CP013920.1"/>
</dbReference>
<keyword evidence="13 18" id="KW-0238">DNA-binding</keyword>
<evidence type="ECO:0000256" key="17">
    <source>
        <dbReference type="NCBIfam" id="TIGR00593"/>
    </source>
</evidence>
<keyword evidence="6 18" id="KW-0548">Nucleotidyltransferase</keyword>
<dbReference type="InterPro" id="IPR002298">
    <property type="entry name" value="DNA_polymerase_A"/>
</dbReference>
<dbReference type="Gene3D" id="3.30.420.10">
    <property type="entry name" value="Ribonuclease H-like superfamily/Ribonuclease H"/>
    <property type="match status" value="1"/>
</dbReference>
<dbReference type="CDD" id="cd06139">
    <property type="entry name" value="DNA_polA_I_Ecoli_like_exo"/>
    <property type="match status" value="1"/>
</dbReference>
<dbReference type="SMART" id="SM00474">
    <property type="entry name" value="35EXOc"/>
    <property type="match status" value="1"/>
</dbReference>
<dbReference type="GO" id="GO:0006261">
    <property type="term" value="P:DNA-templated DNA replication"/>
    <property type="evidence" value="ECO:0007669"/>
    <property type="project" value="UniProtKB-UniRule"/>
</dbReference>
<evidence type="ECO:0000256" key="3">
    <source>
        <dbReference type="ARBA" id="ARBA00012417"/>
    </source>
</evidence>
<dbReference type="InterPro" id="IPR029060">
    <property type="entry name" value="PIN-like_dom_sf"/>
</dbReference>
<feature type="domain" description="5'-3' exonuclease" evidence="20">
    <location>
        <begin position="5"/>
        <end position="268"/>
    </location>
</feature>
<keyword evidence="7 18" id="KW-0235">DNA replication</keyword>
<dbReference type="InterPro" id="IPR018320">
    <property type="entry name" value="DNA_polymerase_1"/>
</dbReference>
<evidence type="ECO:0000256" key="7">
    <source>
        <dbReference type="ARBA" id="ARBA00022705"/>
    </source>
</evidence>
<dbReference type="PRINTS" id="PR00868">
    <property type="entry name" value="DNAPOLI"/>
</dbReference>
<dbReference type="PATRIC" id="fig|634113.3.peg.189"/>
<dbReference type="EMBL" id="CP013920">
    <property type="protein sequence ID" value="AMA64781.1"/>
    <property type="molecule type" value="Genomic_DNA"/>
</dbReference>
<evidence type="ECO:0000259" key="21">
    <source>
        <dbReference type="SMART" id="SM00482"/>
    </source>
</evidence>
<dbReference type="InterPro" id="IPR020045">
    <property type="entry name" value="DNA_polI_H3TH"/>
</dbReference>
<evidence type="ECO:0000256" key="14">
    <source>
        <dbReference type="ARBA" id="ARBA00023204"/>
    </source>
</evidence>
<dbReference type="Proteomes" id="UP000069926">
    <property type="component" value="Chromosome"/>
</dbReference>
<evidence type="ECO:0000256" key="8">
    <source>
        <dbReference type="ARBA" id="ARBA00022722"/>
    </source>
</evidence>
<evidence type="ECO:0000259" key="19">
    <source>
        <dbReference type="SMART" id="SM00474"/>
    </source>
</evidence>
<evidence type="ECO:0000256" key="9">
    <source>
        <dbReference type="ARBA" id="ARBA00022763"/>
    </source>
</evidence>
<dbReference type="SUPFAM" id="SSF47807">
    <property type="entry name" value="5' to 3' exonuclease, C-terminal subdomain"/>
    <property type="match status" value="1"/>
</dbReference>
<organism evidence="22 23">
    <name type="scientific">Candidatus Arsenophonus lipoptenae</name>
    <dbReference type="NCBI Taxonomy" id="634113"/>
    <lineage>
        <taxon>Bacteria</taxon>
        <taxon>Pseudomonadati</taxon>
        <taxon>Pseudomonadota</taxon>
        <taxon>Gammaproteobacteria</taxon>
        <taxon>Enterobacterales</taxon>
        <taxon>Morganellaceae</taxon>
        <taxon>Arsenophonus</taxon>
    </lineage>
</organism>
<dbReference type="CDD" id="cd09898">
    <property type="entry name" value="H3TH_53EXO"/>
    <property type="match status" value="1"/>
</dbReference>
<comment type="similarity">
    <text evidence="1 18">Belongs to the DNA polymerase type-A family.</text>
</comment>
<evidence type="ECO:0000256" key="16">
    <source>
        <dbReference type="ARBA" id="ARBA00060162"/>
    </source>
</evidence>
<gene>
    <name evidence="18 22" type="primary">polA</name>
    <name evidence="22" type="ORF">AUT07_00195</name>
</gene>
<keyword evidence="14 18" id="KW-0234">DNA repair</keyword>
<keyword evidence="11 18" id="KW-0269">Exonuclease</keyword>
<keyword evidence="10 18" id="KW-0378">Hydrolase</keyword>
<dbReference type="PANTHER" id="PTHR10133">
    <property type="entry name" value="DNA POLYMERASE I"/>
    <property type="match status" value="1"/>
</dbReference>
<dbReference type="Pfam" id="PF01367">
    <property type="entry name" value="5_3_exonuc"/>
    <property type="match status" value="1"/>
</dbReference>
<dbReference type="SMART" id="SM00475">
    <property type="entry name" value="53EXOc"/>
    <property type="match status" value="1"/>
</dbReference>
<evidence type="ECO:0000256" key="6">
    <source>
        <dbReference type="ARBA" id="ARBA00022695"/>
    </source>
</evidence>
<dbReference type="InterPro" id="IPR036397">
    <property type="entry name" value="RNaseH_sf"/>
</dbReference>
<dbReference type="Gene3D" id="1.10.150.20">
    <property type="entry name" value="5' to 3' exonuclease, C-terminal subdomain"/>
    <property type="match status" value="2"/>
</dbReference>
<dbReference type="FunFam" id="1.10.150.20:FF:000002">
    <property type="entry name" value="DNA polymerase I"/>
    <property type="match status" value="1"/>
</dbReference>
<dbReference type="InterPro" id="IPR012337">
    <property type="entry name" value="RNaseH-like_sf"/>
</dbReference>
<dbReference type="FunFam" id="1.20.1060.10:FF:000001">
    <property type="entry name" value="DNA polymerase I"/>
    <property type="match status" value="1"/>
</dbReference>
<evidence type="ECO:0000256" key="10">
    <source>
        <dbReference type="ARBA" id="ARBA00022801"/>
    </source>
</evidence>
<dbReference type="GO" id="GO:0003677">
    <property type="term" value="F:DNA binding"/>
    <property type="evidence" value="ECO:0007669"/>
    <property type="project" value="UniProtKB-UniRule"/>
</dbReference>
<evidence type="ECO:0000256" key="12">
    <source>
        <dbReference type="ARBA" id="ARBA00022932"/>
    </source>
</evidence>
<evidence type="ECO:0000313" key="22">
    <source>
        <dbReference type="EMBL" id="AMA64781.1"/>
    </source>
</evidence>
<dbReference type="InterPro" id="IPR001098">
    <property type="entry name" value="DNA-dir_DNA_pol_A_palm_dom"/>
</dbReference>
<dbReference type="SUPFAM" id="SSF56672">
    <property type="entry name" value="DNA/RNA polymerases"/>
    <property type="match status" value="1"/>
</dbReference>
<dbReference type="Gene3D" id="3.30.70.370">
    <property type="match status" value="1"/>
</dbReference>
<evidence type="ECO:0000256" key="4">
    <source>
        <dbReference type="ARBA" id="ARBA00020311"/>
    </source>
</evidence>
<evidence type="ECO:0000256" key="2">
    <source>
        <dbReference type="ARBA" id="ARBA00011541"/>
    </source>
</evidence>
<accession>A0A109QB26</accession>
<comment type="function">
    <text evidence="16">In addition to polymerase activity, this DNA polymerase exhibits 3'-5' and 5'-3' exonuclease activity. It is able to utilize nicked circular duplex DNA as a template and can unwind the parental DNA strand from its template.</text>
</comment>
<dbReference type="CDD" id="cd08637">
    <property type="entry name" value="DNA_pol_A_pol_I_C"/>
    <property type="match status" value="1"/>
</dbReference>